<evidence type="ECO:0000313" key="3">
    <source>
        <dbReference type="Proteomes" id="UP000654279"/>
    </source>
</evidence>
<dbReference type="Pfam" id="PF03479">
    <property type="entry name" value="PCC"/>
    <property type="match status" value="1"/>
</dbReference>
<feature type="domain" description="PPC" evidence="1">
    <location>
        <begin position="7"/>
        <end position="143"/>
    </location>
</feature>
<dbReference type="RefSeq" id="WP_249285054.1">
    <property type="nucleotide sequence ID" value="NZ_JACRSO010000002.1"/>
</dbReference>
<protein>
    <submittedName>
        <fullName evidence="2">DNA-binding protein</fullName>
    </submittedName>
</protein>
<keyword evidence="2" id="KW-0238">DNA-binding</keyword>
<comment type="caution">
    <text evidence="2">The sequence shown here is derived from an EMBL/GenBank/DDBJ whole genome shotgun (WGS) entry which is preliminary data.</text>
</comment>
<dbReference type="EMBL" id="JACRSO010000002">
    <property type="protein sequence ID" value="MBC8529184.1"/>
    <property type="molecule type" value="Genomic_DNA"/>
</dbReference>
<dbReference type="PROSITE" id="PS51742">
    <property type="entry name" value="PPC"/>
    <property type="match status" value="1"/>
</dbReference>
<name>A0A926D1E2_9FIRM</name>
<keyword evidence="3" id="KW-1185">Reference proteome</keyword>
<sequence>MEVFKRVGDVDRYLIRLDQGDDVLGSINQVIWENGIRDGAVVSGIGTVSHAVLHMVTTTGYPPVEKYPVWEDTALEVCAIQGMIADGVPHLHAVFSDAEKAVGGHLEPGCITLYLCEIVLEAWKSPALTRLKNDKGINELHEK</sequence>
<dbReference type="PANTHER" id="PTHR34988:SF1">
    <property type="entry name" value="DNA-BINDING PROTEIN"/>
    <property type="match status" value="1"/>
</dbReference>
<dbReference type="SUPFAM" id="SSF117856">
    <property type="entry name" value="AF0104/ALDC/Ptd012-like"/>
    <property type="match status" value="1"/>
</dbReference>
<evidence type="ECO:0000313" key="2">
    <source>
        <dbReference type="EMBL" id="MBC8529184.1"/>
    </source>
</evidence>
<dbReference type="Proteomes" id="UP000654279">
    <property type="component" value="Unassembled WGS sequence"/>
</dbReference>
<reference evidence="2" key="1">
    <citation type="submission" date="2020-08" db="EMBL/GenBank/DDBJ databases">
        <title>Genome public.</title>
        <authorList>
            <person name="Liu C."/>
            <person name="Sun Q."/>
        </authorList>
    </citation>
    <scope>NUCLEOTIDE SEQUENCE</scope>
    <source>
        <strain evidence="2">NSJ-44</strain>
    </source>
</reference>
<dbReference type="GO" id="GO:0003677">
    <property type="term" value="F:DNA binding"/>
    <property type="evidence" value="ECO:0007669"/>
    <property type="project" value="UniProtKB-KW"/>
</dbReference>
<organism evidence="2 3">
    <name type="scientific">Luoshenia tenuis</name>
    <dbReference type="NCBI Taxonomy" id="2763654"/>
    <lineage>
        <taxon>Bacteria</taxon>
        <taxon>Bacillati</taxon>
        <taxon>Bacillota</taxon>
        <taxon>Clostridia</taxon>
        <taxon>Christensenellales</taxon>
        <taxon>Christensenellaceae</taxon>
        <taxon>Luoshenia</taxon>
    </lineage>
</organism>
<proteinExistence type="predicted"/>
<dbReference type="Gene3D" id="3.30.1330.80">
    <property type="entry name" value="Hypothetical protein, similar to alpha- acetolactate decarboxylase, domain 2"/>
    <property type="match status" value="1"/>
</dbReference>
<evidence type="ECO:0000259" key="1">
    <source>
        <dbReference type="PROSITE" id="PS51742"/>
    </source>
</evidence>
<dbReference type="CDD" id="cd11378">
    <property type="entry name" value="DUF296"/>
    <property type="match status" value="1"/>
</dbReference>
<gene>
    <name evidence="2" type="ORF">H8699_07060</name>
</gene>
<dbReference type="InterPro" id="IPR005175">
    <property type="entry name" value="PPC_dom"/>
</dbReference>
<dbReference type="AlphaFoldDB" id="A0A926D1E2"/>
<accession>A0A926D1E2</accession>
<dbReference type="PANTHER" id="PTHR34988">
    <property type="entry name" value="PROTEIN, PUTATIVE-RELATED"/>
    <property type="match status" value="1"/>
</dbReference>